<protein>
    <submittedName>
        <fullName evidence="1">Uncharacterized protein</fullName>
    </submittedName>
</protein>
<sequence>MTGFYVAEFNNQTWKVDVGE</sequence>
<name>A0A2P2Q2F9_RHIMU</name>
<organism evidence="1">
    <name type="scientific">Rhizophora mucronata</name>
    <name type="common">Asiatic mangrove</name>
    <dbReference type="NCBI Taxonomy" id="61149"/>
    <lineage>
        <taxon>Eukaryota</taxon>
        <taxon>Viridiplantae</taxon>
        <taxon>Streptophyta</taxon>
        <taxon>Embryophyta</taxon>
        <taxon>Tracheophyta</taxon>
        <taxon>Spermatophyta</taxon>
        <taxon>Magnoliopsida</taxon>
        <taxon>eudicotyledons</taxon>
        <taxon>Gunneridae</taxon>
        <taxon>Pentapetalae</taxon>
        <taxon>rosids</taxon>
        <taxon>fabids</taxon>
        <taxon>Malpighiales</taxon>
        <taxon>Rhizophoraceae</taxon>
        <taxon>Rhizophora</taxon>
    </lineage>
</organism>
<dbReference type="EMBL" id="GGEC01080694">
    <property type="protein sequence ID" value="MBX61178.1"/>
    <property type="molecule type" value="Transcribed_RNA"/>
</dbReference>
<reference evidence="1" key="1">
    <citation type="submission" date="2018-02" db="EMBL/GenBank/DDBJ databases">
        <title>Rhizophora mucronata_Transcriptome.</title>
        <authorList>
            <person name="Meera S.P."/>
            <person name="Sreeshan A."/>
            <person name="Augustine A."/>
        </authorList>
    </citation>
    <scope>NUCLEOTIDE SEQUENCE</scope>
    <source>
        <tissue evidence="1">Leaf</tissue>
    </source>
</reference>
<evidence type="ECO:0000313" key="1">
    <source>
        <dbReference type="EMBL" id="MBX61178.1"/>
    </source>
</evidence>
<proteinExistence type="predicted"/>
<accession>A0A2P2Q2F9</accession>
<dbReference type="AlphaFoldDB" id="A0A2P2Q2F9"/>